<evidence type="ECO:0000256" key="2">
    <source>
        <dbReference type="ARBA" id="ARBA00004713"/>
    </source>
</evidence>
<keyword evidence="12" id="KW-0812">Transmembrane</keyword>
<dbReference type="GO" id="GO:0043842">
    <property type="term" value="F:Kdo transferase activity"/>
    <property type="evidence" value="ECO:0007669"/>
    <property type="project" value="UniProtKB-EC"/>
</dbReference>
<dbReference type="GO" id="GO:0009245">
    <property type="term" value="P:lipid A biosynthetic process"/>
    <property type="evidence" value="ECO:0007669"/>
    <property type="project" value="TreeGrafter"/>
</dbReference>
<comment type="catalytic activity">
    <reaction evidence="9 12">
        <text>lipid IVA (E. coli) + CMP-3-deoxy-beta-D-manno-octulosonate = alpha-Kdo-(2-&gt;6)-lipid IVA (E. coli) + CMP + H(+)</text>
        <dbReference type="Rhea" id="RHEA:28066"/>
        <dbReference type="ChEBI" id="CHEBI:15378"/>
        <dbReference type="ChEBI" id="CHEBI:58603"/>
        <dbReference type="ChEBI" id="CHEBI:60364"/>
        <dbReference type="ChEBI" id="CHEBI:60377"/>
        <dbReference type="ChEBI" id="CHEBI:85987"/>
        <dbReference type="EC" id="2.4.99.12"/>
    </reaction>
</comment>
<comment type="subcellular location">
    <subcellularLocation>
        <location evidence="1">Cell inner membrane</location>
        <topology evidence="1">Single-pass membrane protein</topology>
        <orientation evidence="1">Cytoplasmic side</orientation>
    </subcellularLocation>
    <subcellularLocation>
        <location evidence="12">Cell membrane</location>
    </subcellularLocation>
</comment>
<dbReference type="UniPathway" id="UPA00958"/>
<evidence type="ECO:0000256" key="4">
    <source>
        <dbReference type="ARBA" id="ARBA00012621"/>
    </source>
</evidence>
<accession>A0A0E3Z0X8</accession>
<dbReference type="RefSeq" id="WP_052631091.1">
    <property type="nucleotide sequence ID" value="NZ_CP011144.1"/>
</dbReference>
<dbReference type="AlphaFoldDB" id="A0A0E3Z0X8"/>
<name>A0A0E3Z0X8_9GAMM</name>
<dbReference type="EMBL" id="CP011144">
    <property type="protein sequence ID" value="AKC86268.1"/>
    <property type="molecule type" value="Genomic_DNA"/>
</dbReference>
<dbReference type="InterPro" id="IPR039901">
    <property type="entry name" value="Kdotransferase"/>
</dbReference>
<dbReference type="Gene3D" id="3.40.50.11720">
    <property type="entry name" value="3-Deoxy-D-manno-octulosonic-acid transferase, N-terminal domain"/>
    <property type="match status" value="1"/>
</dbReference>
<dbReference type="SUPFAM" id="SSF53756">
    <property type="entry name" value="UDP-Glycosyltransferase/glycogen phosphorylase"/>
    <property type="match status" value="1"/>
</dbReference>
<proteinExistence type="inferred from homology"/>
<dbReference type="FunFam" id="3.40.50.2000:FF:000032">
    <property type="entry name" value="3-deoxy-D-manno-octulosonic acid transferase"/>
    <property type="match status" value="1"/>
</dbReference>
<dbReference type="InterPro" id="IPR038107">
    <property type="entry name" value="Glycos_transf_N_sf"/>
</dbReference>
<dbReference type="EC" id="2.4.99.12" evidence="4 12"/>
<dbReference type="FunFam" id="3.40.50.11720:FF:000001">
    <property type="entry name" value="3-deoxy-D-manno-octulosonic acid transferase"/>
    <property type="match status" value="1"/>
</dbReference>
<dbReference type="GO" id="GO:0009244">
    <property type="term" value="P:lipopolysaccharide core region biosynthetic process"/>
    <property type="evidence" value="ECO:0007669"/>
    <property type="project" value="UniProtKB-UniRule"/>
</dbReference>
<evidence type="ECO:0000256" key="10">
    <source>
        <dbReference type="PIRSR" id="PIRSR639901-1"/>
    </source>
</evidence>
<evidence type="ECO:0000256" key="7">
    <source>
        <dbReference type="ARBA" id="ARBA00022968"/>
    </source>
</evidence>
<evidence type="ECO:0000256" key="12">
    <source>
        <dbReference type="RuleBase" id="RU365103"/>
    </source>
</evidence>
<feature type="site" description="Transition state stabilizer" evidence="11">
    <location>
        <position position="143"/>
    </location>
</feature>
<dbReference type="PATRIC" id="fig|314722.6.peg.1101"/>
<feature type="site" description="Transition state stabilizer" evidence="11">
    <location>
        <position position="221"/>
    </location>
</feature>
<evidence type="ECO:0000256" key="5">
    <source>
        <dbReference type="ARBA" id="ARBA00019077"/>
    </source>
</evidence>
<evidence type="ECO:0000259" key="13">
    <source>
        <dbReference type="Pfam" id="PF04413"/>
    </source>
</evidence>
<dbReference type="PANTHER" id="PTHR42755">
    <property type="entry name" value="3-DEOXY-MANNO-OCTULOSONATE CYTIDYLYLTRANSFERASE"/>
    <property type="match status" value="1"/>
</dbReference>
<organism evidence="14 15">
    <name type="scientific">Pseudoxanthomonas suwonensis</name>
    <dbReference type="NCBI Taxonomy" id="314722"/>
    <lineage>
        <taxon>Bacteria</taxon>
        <taxon>Pseudomonadati</taxon>
        <taxon>Pseudomonadota</taxon>
        <taxon>Gammaproteobacteria</taxon>
        <taxon>Lysobacterales</taxon>
        <taxon>Lysobacteraceae</taxon>
        <taxon>Pseudoxanthomonas</taxon>
    </lineage>
</organism>
<comment type="function">
    <text evidence="12">Involved in lipopolysaccharide (LPS) biosynthesis. Catalyzes the transfer of 3-deoxy-D-manno-octulosonate (Kdo) residue(s) from CMP-Kdo to lipid IV(A), the tetraacyldisaccharide-1,4'-bisphosphate precursor of lipid A.</text>
</comment>
<keyword evidence="12" id="KW-1133">Transmembrane helix</keyword>
<evidence type="ECO:0000256" key="1">
    <source>
        <dbReference type="ARBA" id="ARBA00004388"/>
    </source>
</evidence>
<dbReference type="NCBIfam" id="NF004388">
    <property type="entry name" value="PRK05749.1-4"/>
    <property type="match status" value="1"/>
</dbReference>
<keyword evidence="12" id="KW-0448">Lipopolysaccharide biosynthesis</keyword>
<dbReference type="InterPro" id="IPR007507">
    <property type="entry name" value="Glycos_transf_N"/>
</dbReference>
<sequence>MPNEAKRKEPGEGALRALYSFALYLLSPFTLYHLITRGFRVREYFRRWDERYASYGTQPGRPCVWLHAVSVGEVNAAAPLVNALLKQRPDIRWVITTITPTGSDRVRALWSEQVEHVYLPYDLPGSTARFLQHFRPHLALIMETELWPNILFGCRDLGIPVYILNARLSARSLRGYRLLRPLIGRALRTVKCVAAQSAADARRFQKLGAHPEQVQVLGNLKYDVAVPDGLDGFRAAFSAALGATRPVWLAASTHEGEEAEVVAIHRRLRARWPDLLLLWAPRHPERFARVQAVAADAGWKVGARKRDTWPQPGQDVFVIDTLGELMAFYACADAAFVGGSLQPIGGHNLLEPAAVGTAVVTGPHLHNFAEISSRMEEAGALRIGHDAGEVADALEALLADPAARRAMADAGSDLVDQGRGALQRTLELVAGDLPAPVETAAPAAAAPA</sequence>
<dbReference type="PANTHER" id="PTHR42755:SF1">
    <property type="entry name" value="3-DEOXY-D-MANNO-OCTULOSONIC ACID TRANSFERASE, MITOCHONDRIAL-RELATED"/>
    <property type="match status" value="1"/>
</dbReference>
<keyword evidence="15" id="KW-1185">Reference proteome</keyword>
<evidence type="ECO:0000313" key="14">
    <source>
        <dbReference type="EMBL" id="AKC86268.1"/>
    </source>
</evidence>
<evidence type="ECO:0000256" key="9">
    <source>
        <dbReference type="ARBA" id="ARBA00049183"/>
    </source>
</evidence>
<gene>
    <name evidence="14" type="ORF">WQ53_05235</name>
</gene>
<dbReference type="Gene3D" id="3.40.50.2000">
    <property type="entry name" value="Glycogen Phosphorylase B"/>
    <property type="match status" value="1"/>
</dbReference>
<dbReference type="Proteomes" id="UP000033067">
    <property type="component" value="Chromosome"/>
</dbReference>
<keyword evidence="12" id="KW-1003">Cell membrane</keyword>
<dbReference type="GO" id="GO:0005886">
    <property type="term" value="C:plasma membrane"/>
    <property type="evidence" value="ECO:0007669"/>
    <property type="project" value="UniProtKB-SubCell"/>
</dbReference>
<evidence type="ECO:0000256" key="3">
    <source>
        <dbReference type="ARBA" id="ARBA00006380"/>
    </source>
</evidence>
<feature type="transmembrane region" description="Helical" evidence="12">
    <location>
        <begin position="17"/>
        <end position="35"/>
    </location>
</feature>
<dbReference type="KEGG" id="psuw:WQ53_05235"/>
<evidence type="ECO:0000256" key="8">
    <source>
        <dbReference type="ARBA" id="ARBA00031445"/>
    </source>
</evidence>
<keyword evidence="6 12" id="KW-0808">Transferase</keyword>
<keyword evidence="7" id="KW-0735">Signal-anchor</keyword>
<evidence type="ECO:0000313" key="15">
    <source>
        <dbReference type="Proteomes" id="UP000033067"/>
    </source>
</evidence>
<feature type="domain" description="3-deoxy-D-manno-octulosonic-acid transferase N-terminal" evidence="13">
    <location>
        <begin position="47"/>
        <end position="224"/>
    </location>
</feature>
<dbReference type="Pfam" id="PF04413">
    <property type="entry name" value="Glycos_transf_N"/>
    <property type="match status" value="1"/>
</dbReference>
<protein>
    <recommendedName>
        <fullName evidence="5 12">3-deoxy-D-manno-octulosonic acid transferase</fullName>
        <shortName evidence="12">Kdo transferase</shortName>
        <ecNumber evidence="4 12">2.4.99.12</ecNumber>
    </recommendedName>
    <alternativeName>
        <fullName evidence="8 12">Lipid IV(A) 3-deoxy-D-manno-octulosonic acid transferase</fullName>
    </alternativeName>
</protein>
<comment type="pathway">
    <text evidence="2 12">Bacterial outer membrane biogenesis; LPS core biosynthesis.</text>
</comment>
<evidence type="ECO:0000256" key="6">
    <source>
        <dbReference type="ARBA" id="ARBA00022679"/>
    </source>
</evidence>
<feature type="active site" description="Proton acceptor" evidence="10">
    <location>
        <position position="73"/>
    </location>
</feature>
<evidence type="ECO:0000256" key="11">
    <source>
        <dbReference type="PIRSR" id="PIRSR639901-2"/>
    </source>
</evidence>
<dbReference type="OrthoDB" id="9789797at2"/>
<reference evidence="14 15" key="1">
    <citation type="journal article" date="2015" name="Genome Announc.">
        <title>Complete Genome Sequence of Pseudoxanthomonas suwonensis Strain J1, a Cellulose-Degrading Bacterium Isolated from Leaf- and Wood-Enriched Soil.</title>
        <authorList>
            <person name="Hou L."/>
            <person name="Jiang J."/>
            <person name="Xu Z."/>
            <person name="Zhou Y."/>
            <person name="Leung F.C."/>
        </authorList>
    </citation>
    <scope>NUCLEOTIDE SEQUENCE [LARGE SCALE GENOMIC DNA]</scope>
    <source>
        <strain evidence="14 15">J1</strain>
    </source>
</reference>
<keyword evidence="12" id="KW-0472">Membrane</keyword>
<comment type="similarity">
    <text evidence="3">Belongs to the glycosyltransferase group 1 family. Glycosyltransferase 30 subfamily.</text>
</comment>